<accession>D6PKS6</accession>
<evidence type="ECO:0000313" key="1">
    <source>
        <dbReference type="EMBL" id="ADD96327.1"/>
    </source>
</evidence>
<name>D6PKS6_9ZZZZ</name>
<proteinExistence type="predicted"/>
<reference evidence="1" key="1">
    <citation type="journal article" date="2010" name="ISME J.">
        <title>Metagenome of the Mediterranean deep chlorophyll maximum studied by direct and fosmid library 454 pyrosequencing.</title>
        <authorList>
            <person name="Ghai R."/>
            <person name="Martin-Cuadrado A.B."/>
            <person name="Molto A.G."/>
            <person name="Heredia I.G."/>
            <person name="Cabrera R."/>
            <person name="Martin J."/>
            <person name="Verdu M."/>
            <person name="Deschamps P."/>
            <person name="Moreira D."/>
            <person name="Lopez-Garcia P."/>
            <person name="Mira A."/>
            <person name="Rodriguez-Valera F."/>
        </authorList>
    </citation>
    <scope>NUCLEOTIDE SEQUENCE</scope>
</reference>
<dbReference type="AlphaFoldDB" id="D6PKS6"/>
<dbReference type="EMBL" id="GU943132">
    <property type="protein sequence ID" value="ADD96327.1"/>
    <property type="molecule type" value="Genomic_DNA"/>
</dbReference>
<protein>
    <submittedName>
        <fullName evidence="1">Uncharacterized protein</fullName>
    </submittedName>
</protein>
<sequence length="431" mass="46761">MLPWEDHAKRGMFFFTWKGGFVCTGPKPSPPDEWLEDVLERSRFAFTKDDEIPLPVWVTEGLDPNAVLEFQPSSEGYVRFSFKHGPIVAIGLDELAEVTKKEASFIHHLALSMLPPFLPSILTIEANWTPKGWPEGTPLPDASAEGIDNVIDAWQGLTMNEGMITMAVKRAVIDAIDRGLVLGETWIEGADLASIEEALADHPGSNDERHLAAHMLLASMNEGPTDEVGLRINPRGDVAERKGQALEIMSGTSCGNILGPMWEKWGMAGLAGLGIEGVEAEEIWKKQDKKPQPFGTFLKGLDSARSQARRIARFPTRSGEFGGAAGMIHDLVLQGLLDGMGKAERVATSRHPSIDEAAASWAGAAAGRSAGQDWHFESNARDRAGAWLSATKILLATGQSILEAEEDNVEALSTEWQSAFEDLKIVTGQSG</sequence>
<organism evidence="1">
    <name type="scientific">uncultured organism MedDCM-OCT-S08-C256</name>
    <dbReference type="NCBI Taxonomy" id="743636"/>
    <lineage>
        <taxon>unclassified sequences</taxon>
        <taxon>environmental samples</taxon>
    </lineage>
</organism>